<evidence type="ECO:0000313" key="1">
    <source>
        <dbReference type="EMBL" id="KRY04328.1"/>
    </source>
</evidence>
<dbReference type="EMBL" id="JYDQ01002032">
    <property type="protein sequence ID" value="KRY04328.1"/>
    <property type="molecule type" value="Genomic_DNA"/>
</dbReference>
<name>A0A0V0YW51_9BILA</name>
<sequence length="91" mass="10431">MAFALSNTCDQTVDLAYSTVTNITVSLLKMHLIRTEFFSTSHSGSDKHDRILENVSFVTNELMSHSITLHILTHGRPIIQVRDGYHWNDWN</sequence>
<accession>A0A0V0YW51</accession>
<dbReference type="AlphaFoldDB" id="A0A0V0YW51"/>
<keyword evidence="2" id="KW-1185">Reference proteome</keyword>
<organism evidence="1 2">
    <name type="scientific">Trichinella patagoniensis</name>
    <dbReference type="NCBI Taxonomy" id="990121"/>
    <lineage>
        <taxon>Eukaryota</taxon>
        <taxon>Metazoa</taxon>
        <taxon>Ecdysozoa</taxon>
        <taxon>Nematoda</taxon>
        <taxon>Enoplea</taxon>
        <taxon>Dorylaimia</taxon>
        <taxon>Trichinellida</taxon>
        <taxon>Trichinellidae</taxon>
        <taxon>Trichinella</taxon>
    </lineage>
</organism>
<comment type="caution">
    <text evidence="1">The sequence shown here is derived from an EMBL/GenBank/DDBJ whole genome shotgun (WGS) entry which is preliminary data.</text>
</comment>
<protein>
    <submittedName>
        <fullName evidence="1">Uncharacterized protein</fullName>
    </submittedName>
</protein>
<reference evidence="1 2" key="1">
    <citation type="submission" date="2015-01" db="EMBL/GenBank/DDBJ databases">
        <title>Evolution of Trichinella species and genotypes.</title>
        <authorList>
            <person name="Korhonen P.K."/>
            <person name="Edoardo P."/>
            <person name="Giuseppe L.R."/>
            <person name="Gasser R.B."/>
        </authorList>
    </citation>
    <scope>NUCLEOTIDE SEQUENCE [LARGE SCALE GENOMIC DNA]</scope>
    <source>
        <strain evidence="1">ISS2496</strain>
    </source>
</reference>
<gene>
    <name evidence="1" type="ORF">T12_594</name>
</gene>
<evidence type="ECO:0000313" key="2">
    <source>
        <dbReference type="Proteomes" id="UP000054783"/>
    </source>
</evidence>
<proteinExistence type="predicted"/>
<dbReference type="Proteomes" id="UP000054783">
    <property type="component" value="Unassembled WGS sequence"/>
</dbReference>